<dbReference type="InterPro" id="IPR001173">
    <property type="entry name" value="Glyco_trans_2-like"/>
</dbReference>
<dbReference type="Pfam" id="PF00535">
    <property type="entry name" value="Glycos_transf_2"/>
    <property type="match status" value="1"/>
</dbReference>
<evidence type="ECO:0000256" key="1">
    <source>
        <dbReference type="ARBA" id="ARBA00006739"/>
    </source>
</evidence>
<evidence type="ECO:0000259" key="5">
    <source>
        <dbReference type="Pfam" id="PF00535"/>
    </source>
</evidence>
<keyword evidence="3 6" id="KW-0808">Transferase</keyword>
<dbReference type="GO" id="GO:0016757">
    <property type="term" value="F:glycosyltransferase activity"/>
    <property type="evidence" value="ECO:0007669"/>
    <property type="project" value="UniProtKB-KW"/>
</dbReference>
<keyword evidence="4" id="KW-0812">Transmembrane</keyword>
<evidence type="ECO:0000313" key="7">
    <source>
        <dbReference type="Proteomes" id="UP000548632"/>
    </source>
</evidence>
<evidence type="ECO:0000256" key="3">
    <source>
        <dbReference type="ARBA" id="ARBA00022679"/>
    </source>
</evidence>
<dbReference type="RefSeq" id="WP_182583755.1">
    <property type="nucleotide sequence ID" value="NZ_JABVCQ010000014.1"/>
</dbReference>
<feature type="transmembrane region" description="Helical" evidence="4">
    <location>
        <begin position="254"/>
        <end position="275"/>
    </location>
</feature>
<dbReference type="AlphaFoldDB" id="A0A839HAL8"/>
<keyword evidence="4" id="KW-1133">Transmembrane helix</keyword>
<evidence type="ECO:0000256" key="4">
    <source>
        <dbReference type="SAM" id="Phobius"/>
    </source>
</evidence>
<name>A0A839HAL8_9GAMM</name>
<comment type="similarity">
    <text evidence="1">Belongs to the glycosyltransferase 2 family.</text>
</comment>
<dbReference type="InterPro" id="IPR029044">
    <property type="entry name" value="Nucleotide-diphossugar_trans"/>
</dbReference>
<evidence type="ECO:0000256" key="2">
    <source>
        <dbReference type="ARBA" id="ARBA00022676"/>
    </source>
</evidence>
<feature type="domain" description="Glycosyltransferase 2-like" evidence="5">
    <location>
        <begin position="13"/>
        <end position="181"/>
    </location>
</feature>
<comment type="caution">
    <text evidence="6">The sequence shown here is derived from an EMBL/GenBank/DDBJ whole genome shotgun (WGS) entry which is preliminary data.</text>
</comment>
<keyword evidence="7" id="KW-1185">Reference proteome</keyword>
<proteinExistence type="inferred from homology"/>
<reference evidence="6 7" key="1">
    <citation type="journal article" date="2020" name="Arch. Microbiol.">
        <title>The genome sequence of the giant phototrophic gammaproteobacterium Thiospirillum jenense gives insight into its physiological properties and phylogenetic relationships.</title>
        <authorList>
            <person name="Imhoff J.F."/>
            <person name="Meyer T.E."/>
            <person name="Kyndt J.A."/>
        </authorList>
    </citation>
    <scope>NUCLEOTIDE SEQUENCE [LARGE SCALE GENOMIC DNA]</scope>
    <source>
        <strain evidence="6 7">DSM 216</strain>
    </source>
</reference>
<keyword evidence="2" id="KW-0328">Glycosyltransferase</keyword>
<dbReference type="PANTHER" id="PTHR43179:SF12">
    <property type="entry name" value="GALACTOFURANOSYLTRANSFERASE GLFT2"/>
    <property type="match status" value="1"/>
</dbReference>
<keyword evidence="4" id="KW-0472">Membrane</keyword>
<sequence length="344" mass="39307">MTASLMTSPRCAILIVNWNSWALLRDCLTAVMQQSYRNYRVLVADNASTTPLPPDLQVQFPDVLFIHNETNLGFAAANNELAALCTDCAWIALLNPDAFPAPDWLAHLMNAAQTAPNDVAVFGSRLIMHHDRTRLDGDGDLYHLSGLAARINHNQVITPKTAPEWIFSACAAAALYRRDSFLTIGGFDTSYFCYFEDVDLGFRLQLAGYRCLLIPSAIAYHVGSATSGSQESDFALYHGHRNLVWTFIKNMPGVLFWLLLPYHVLLNLFTIAILTRRGRGRIIIRAKIDALRGLPMYWQQRRLIQQQRQVSWRVIWHLLDKRNPVQFLRTWQRRRSLFKSVYRS</sequence>
<organism evidence="6 7">
    <name type="scientific">Thiospirillum jenense</name>
    <dbReference type="NCBI Taxonomy" id="1653858"/>
    <lineage>
        <taxon>Bacteria</taxon>
        <taxon>Pseudomonadati</taxon>
        <taxon>Pseudomonadota</taxon>
        <taxon>Gammaproteobacteria</taxon>
        <taxon>Chromatiales</taxon>
        <taxon>Chromatiaceae</taxon>
        <taxon>Thiospirillum</taxon>
    </lineage>
</organism>
<dbReference type="Gene3D" id="3.90.550.10">
    <property type="entry name" value="Spore Coat Polysaccharide Biosynthesis Protein SpsA, Chain A"/>
    <property type="match status" value="1"/>
</dbReference>
<dbReference type="CDD" id="cd04186">
    <property type="entry name" value="GT_2_like_c"/>
    <property type="match status" value="1"/>
</dbReference>
<evidence type="ECO:0000313" key="6">
    <source>
        <dbReference type="EMBL" id="MBB1126125.1"/>
    </source>
</evidence>
<dbReference type="PANTHER" id="PTHR43179">
    <property type="entry name" value="RHAMNOSYLTRANSFERASE WBBL"/>
    <property type="match status" value="1"/>
</dbReference>
<dbReference type="Proteomes" id="UP000548632">
    <property type="component" value="Unassembled WGS sequence"/>
</dbReference>
<gene>
    <name evidence="6" type="ORF">HUK38_07760</name>
</gene>
<accession>A0A839HAL8</accession>
<dbReference type="SUPFAM" id="SSF53448">
    <property type="entry name" value="Nucleotide-diphospho-sugar transferases"/>
    <property type="match status" value="1"/>
</dbReference>
<dbReference type="EMBL" id="JABVCQ010000014">
    <property type="protein sequence ID" value="MBB1126125.1"/>
    <property type="molecule type" value="Genomic_DNA"/>
</dbReference>
<protein>
    <submittedName>
        <fullName evidence="6">Glycosyltransferase family 2 protein</fullName>
    </submittedName>
</protein>